<feature type="region of interest" description="Disordered" evidence="1">
    <location>
        <begin position="82"/>
        <end position="109"/>
    </location>
</feature>
<sequence length="122" mass="13484">MGWIIRELPGWYLEAEFHGVWVSPAGQHVDLTSRQGDAALLFLPDPGRAYRGEGLPNRYLALSPSPEVQAVVRMEEMHARLRSEAESLGRRERVQPGSAGRNDPCPCGSGLKYKKCCGHAAR</sequence>
<protein>
    <recommendedName>
        <fullName evidence="4">Preprotein translocase subunit SecA</fullName>
    </recommendedName>
</protein>
<dbReference type="Proteomes" id="UP000317835">
    <property type="component" value="Chromosome"/>
</dbReference>
<dbReference type="PANTHER" id="PTHR33747">
    <property type="entry name" value="UPF0225 PROTEIN SCO1677"/>
    <property type="match status" value="1"/>
</dbReference>
<organism evidence="2 3">
    <name type="scientific">Tautonia plasticadhaerens</name>
    <dbReference type="NCBI Taxonomy" id="2527974"/>
    <lineage>
        <taxon>Bacteria</taxon>
        <taxon>Pseudomonadati</taxon>
        <taxon>Planctomycetota</taxon>
        <taxon>Planctomycetia</taxon>
        <taxon>Isosphaerales</taxon>
        <taxon>Isosphaeraceae</taxon>
        <taxon>Tautonia</taxon>
    </lineage>
</organism>
<dbReference type="AlphaFoldDB" id="A0A518H473"/>
<dbReference type="Pfam" id="PF02810">
    <property type="entry name" value="SEC-C"/>
    <property type="match status" value="1"/>
</dbReference>
<dbReference type="KEGG" id="tpla:ElP_35550"/>
<evidence type="ECO:0000313" key="3">
    <source>
        <dbReference type="Proteomes" id="UP000317835"/>
    </source>
</evidence>
<accession>A0A518H473</accession>
<feature type="compositionally biased region" description="Basic and acidic residues" evidence="1">
    <location>
        <begin position="82"/>
        <end position="94"/>
    </location>
</feature>
<dbReference type="InterPro" id="IPR004027">
    <property type="entry name" value="SEC_C_motif"/>
</dbReference>
<name>A0A518H473_9BACT</name>
<dbReference type="Gene3D" id="3.10.450.50">
    <property type="match status" value="1"/>
</dbReference>
<evidence type="ECO:0000313" key="2">
    <source>
        <dbReference type="EMBL" id="QDV35651.1"/>
    </source>
</evidence>
<keyword evidence="3" id="KW-1185">Reference proteome</keyword>
<gene>
    <name evidence="2" type="ORF">ElP_35550</name>
</gene>
<proteinExistence type="predicted"/>
<dbReference type="SUPFAM" id="SSF103642">
    <property type="entry name" value="Sec-C motif"/>
    <property type="match status" value="1"/>
</dbReference>
<reference evidence="2 3" key="1">
    <citation type="submission" date="2019-02" db="EMBL/GenBank/DDBJ databases">
        <title>Deep-cultivation of Planctomycetes and their phenomic and genomic characterization uncovers novel biology.</title>
        <authorList>
            <person name="Wiegand S."/>
            <person name="Jogler M."/>
            <person name="Boedeker C."/>
            <person name="Pinto D."/>
            <person name="Vollmers J."/>
            <person name="Rivas-Marin E."/>
            <person name="Kohn T."/>
            <person name="Peeters S.H."/>
            <person name="Heuer A."/>
            <person name="Rast P."/>
            <person name="Oberbeckmann S."/>
            <person name="Bunk B."/>
            <person name="Jeske O."/>
            <person name="Meyerdierks A."/>
            <person name="Storesund J.E."/>
            <person name="Kallscheuer N."/>
            <person name="Luecker S."/>
            <person name="Lage O.M."/>
            <person name="Pohl T."/>
            <person name="Merkel B.J."/>
            <person name="Hornburger P."/>
            <person name="Mueller R.-W."/>
            <person name="Bruemmer F."/>
            <person name="Labrenz M."/>
            <person name="Spormann A.M."/>
            <person name="Op den Camp H."/>
            <person name="Overmann J."/>
            <person name="Amann R."/>
            <person name="Jetten M.S.M."/>
            <person name="Mascher T."/>
            <person name="Medema M.H."/>
            <person name="Devos D.P."/>
            <person name="Kaster A.-K."/>
            <person name="Ovreas L."/>
            <person name="Rohde M."/>
            <person name="Galperin M.Y."/>
            <person name="Jogler C."/>
        </authorList>
    </citation>
    <scope>NUCLEOTIDE SEQUENCE [LARGE SCALE GENOMIC DNA]</scope>
    <source>
        <strain evidence="2 3">ElP</strain>
    </source>
</reference>
<dbReference type="RefSeq" id="WP_231749766.1">
    <property type="nucleotide sequence ID" value="NZ_CP036426.1"/>
</dbReference>
<evidence type="ECO:0008006" key="4">
    <source>
        <dbReference type="Google" id="ProtNLM"/>
    </source>
</evidence>
<dbReference type="PANTHER" id="PTHR33747:SF1">
    <property type="entry name" value="ADENYLATE CYCLASE-ASSOCIATED CAP C-TERMINAL DOMAIN-CONTAINING PROTEIN"/>
    <property type="match status" value="1"/>
</dbReference>
<dbReference type="EMBL" id="CP036426">
    <property type="protein sequence ID" value="QDV35651.1"/>
    <property type="molecule type" value="Genomic_DNA"/>
</dbReference>
<evidence type="ECO:0000256" key="1">
    <source>
        <dbReference type="SAM" id="MobiDB-lite"/>
    </source>
</evidence>